<dbReference type="PANTHER" id="PTHR43227">
    <property type="entry name" value="BLL4140 PROTEIN"/>
    <property type="match status" value="1"/>
</dbReference>
<dbReference type="PANTHER" id="PTHR43227:SF11">
    <property type="entry name" value="BLL4140 PROTEIN"/>
    <property type="match status" value="1"/>
</dbReference>
<feature type="domain" description="ABC transmembrane type-1" evidence="8">
    <location>
        <begin position="88"/>
        <end position="303"/>
    </location>
</feature>
<evidence type="ECO:0000256" key="6">
    <source>
        <dbReference type="ARBA" id="ARBA00023136"/>
    </source>
</evidence>
<keyword evidence="6 7" id="KW-0472">Membrane</keyword>
<feature type="transmembrane region" description="Helical" evidence="7">
    <location>
        <begin position="175"/>
        <end position="195"/>
    </location>
</feature>
<reference evidence="9" key="2">
    <citation type="journal article" date="2021" name="PeerJ">
        <title>Extensive microbial diversity within the chicken gut microbiome revealed by metagenomics and culture.</title>
        <authorList>
            <person name="Gilroy R."/>
            <person name="Ravi A."/>
            <person name="Getino M."/>
            <person name="Pursley I."/>
            <person name="Horton D.L."/>
            <person name="Alikhan N.F."/>
            <person name="Baker D."/>
            <person name="Gharbi K."/>
            <person name="Hall N."/>
            <person name="Watson M."/>
            <person name="Adriaenssens E.M."/>
            <person name="Foster-Nyarko E."/>
            <person name="Jarju S."/>
            <person name="Secka A."/>
            <person name="Antonio M."/>
            <person name="Oren A."/>
            <person name="Chaudhuri R.R."/>
            <person name="La Ragione R."/>
            <person name="Hildebrand F."/>
            <person name="Pallen M.J."/>
        </authorList>
    </citation>
    <scope>NUCLEOTIDE SEQUENCE</scope>
    <source>
        <strain evidence="9">CHK183-6373</strain>
    </source>
</reference>
<evidence type="ECO:0000313" key="9">
    <source>
        <dbReference type="EMBL" id="HIV26866.1"/>
    </source>
</evidence>
<evidence type="ECO:0000256" key="5">
    <source>
        <dbReference type="ARBA" id="ARBA00022989"/>
    </source>
</evidence>
<dbReference type="Proteomes" id="UP000886884">
    <property type="component" value="Unassembled WGS sequence"/>
</dbReference>
<feature type="transmembrane region" description="Helical" evidence="7">
    <location>
        <begin position="282"/>
        <end position="306"/>
    </location>
</feature>
<dbReference type="SUPFAM" id="SSF161098">
    <property type="entry name" value="MetI-like"/>
    <property type="match status" value="1"/>
</dbReference>
<feature type="transmembrane region" description="Helical" evidence="7">
    <location>
        <begin position="225"/>
        <end position="246"/>
    </location>
</feature>
<proteinExistence type="inferred from homology"/>
<dbReference type="InterPro" id="IPR000515">
    <property type="entry name" value="MetI-like"/>
</dbReference>
<gene>
    <name evidence="9" type="ORF">IAA64_02770</name>
</gene>
<keyword evidence="3" id="KW-1003">Cell membrane</keyword>
<reference evidence="9" key="1">
    <citation type="submission" date="2020-10" db="EMBL/GenBank/DDBJ databases">
        <authorList>
            <person name="Gilroy R."/>
        </authorList>
    </citation>
    <scope>NUCLEOTIDE SEQUENCE</scope>
    <source>
        <strain evidence="9">CHK183-6373</strain>
    </source>
</reference>
<dbReference type="CDD" id="cd06261">
    <property type="entry name" value="TM_PBP2"/>
    <property type="match status" value="1"/>
</dbReference>
<evidence type="ECO:0000256" key="1">
    <source>
        <dbReference type="ARBA" id="ARBA00004651"/>
    </source>
</evidence>
<feature type="transmembrane region" description="Helical" evidence="7">
    <location>
        <begin position="89"/>
        <end position="112"/>
    </location>
</feature>
<evidence type="ECO:0000256" key="3">
    <source>
        <dbReference type="ARBA" id="ARBA00022475"/>
    </source>
</evidence>
<dbReference type="EMBL" id="DVOT01000051">
    <property type="protein sequence ID" value="HIV26866.1"/>
    <property type="molecule type" value="Genomic_DNA"/>
</dbReference>
<dbReference type="InterPro" id="IPR035906">
    <property type="entry name" value="MetI-like_sf"/>
</dbReference>
<comment type="caution">
    <text evidence="9">The sequence shown here is derived from an EMBL/GenBank/DDBJ whole genome shotgun (WGS) entry which is preliminary data.</text>
</comment>
<name>A0A9D1P5C2_9FIRM</name>
<dbReference type="InterPro" id="IPR050809">
    <property type="entry name" value="UgpAE/MalFG_permease"/>
</dbReference>
<keyword evidence="2 7" id="KW-0813">Transport</keyword>
<dbReference type="Pfam" id="PF00528">
    <property type="entry name" value="BPD_transp_1"/>
    <property type="match status" value="1"/>
</dbReference>
<evidence type="ECO:0000256" key="4">
    <source>
        <dbReference type="ARBA" id="ARBA00022692"/>
    </source>
</evidence>
<keyword evidence="5 7" id="KW-1133">Transmembrane helix</keyword>
<keyword evidence="4 7" id="KW-0812">Transmembrane</keyword>
<dbReference type="GO" id="GO:0005886">
    <property type="term" value="C:plasma membrane"/>
    <property type="evidence" value="ECO:0007669"/>
    <property type="project" value="UniProtKB-SubCell"/>
</dbReference>
<evidence type="ECO:0000256" key="2">
    <source>
        <dbReference type="ARBA" id="ARBA00022448"/>
    </source>
</evidence>
<organism evidence="9 10">
    <name type="scientific">Candidatus Ornithocaccomicrobium faecavium</name>
    <dbReference type="NCBI Taxonomy" id="2840890"/>
    <lineage>
        <taxon>Bacteria</taxon>
        <taxon>Bacillati</taxon>
        <taxon>Bacillota</taxon>
        <taxon>Clostridia</taxon>
        <taxon>Candidatus Ornithocaccomicrobium</taxon>
    </lineage>
</organism>
<evidence type="ECO:0000259" key="8">
    <source>
        <dbReference type="PROSITE" id="PS50928"/>
    </source>
</evidence>
<feature type="transmembrane region" description="Helical" evidence="7">
    <location>
        <begin position="124"/>
        <end position="144"/>
    </location>
</feature>
<sequence>MHSIPVFKRKSLVQRAWFDVMRNWQLYLLILIPLAILILFKYAPMYGVQIAFRDFKITRSITSGTWVGLEYFTKFFDSPMAWTYIGNTLAISLYELCTFPLSLVLALLLNYLPSKRYRKAIQMISYAPHFISTVVMCGIILQFLQARGGLINVLLNLVGIESRNWITYPSAFRHIYVWSGVWQGLGYSSIIYIAALSAVPPDLHEAAIVDGANIVKRIWHVDIPCVLPTFCILLIMRCGSILNVGFQKVLLLQNNLNLSVSEIISTYTYNIGLNSSGAVPQYSYGAAIGLFTSVVNLVLLVIVNAITKRLSGNGLW</sequence>
<dbReference type="PROSITE" id="PS50928">
    <property type="entry name" value="ABC_TM1"/>
    <property type="match status" value="1"/>
</dbReference>
<dbReference type="AlphaFoldDB" id="A0A9D1P5C2"/>
<comment type="subcellular location">
    <subcellularLocation>
        <location evidence="1 7">Cell membrane</location>
        <topology evidence="1 7">Multi-pass membrane protein</topology>
    </subcellularLocation>
</comment>
<dbReference type="GO" id="GO:0055085">
    <property type="term" value="P:transmembrane transport"/>
    <property type="evidence" value="ECO:0007669"/>
    <property type="project" value="InterPro"/>
</dbReference>
<accession>A0A9D1P5C2</accession>
<evidence type="ECO:0000313" key="10">
    <source>
        <dbReference type="Proteomes" id="UP000886884"/>
    </source>
</evidence>
<evidence type="ECO:0000256" key="7">
    <source>
        <dbReference type="RuleBase" id="RU363032"/>
    </source>
</evidence>
<dbReference type="Gene3D" id="1.10.3720.10">
    <property type="entry name" value="MetI-like"/>
    <property type="match status" value="1"/>
</dbReference>
<protein>
    <submittedName>
        <fullName evidence="9">Sugar ABC transporter permease</fullName>
    </submittedName>
</protein>
<feature type="transmembrane region" description="Helical" evidence="7">
    <location>
        <begin position="24"/>
        <end position="43"/>
    </location>
</feature>
<comment type="similarity">
    <text evidence="7">Belongs to the binding-protein-dependent transport system permease family.</text>
</comment>